<feature type="region of interest" description="Disordered" evidence="4">
    <location>
        <begin position="398"/>
        <end position="421"/>
    </location>
</feature>
<evidence type="ECO:0000313" key="6">
    <source>
        <dbReference type="Proteomes" id="UP001591681"/>
    </source>
</evidence>
<feature type="compositionally biased region" description="Pro residues" evidence="4">
    <location>
        <begin position="717"/>
        <end position="727"/>
    </location>
</feature>
<dbReference type="InterPro" id="IPR017998">
    <property type="entry name" value="Chaperone_TCP-1"/>
</dbReference>
<dbReference type="Proteomes" id="UP001591681">
    <property type="component" value="Unassembled WGS sequence"/>
</dbReference>
<name>A0ABD1IVS7_9TELE</name>
<organism evidence="5 6">
    <name type="scientific">Coilia grayii</name>
    <name type="common">Gray's grenadier anchovy</name>
    <dbReference type="NCBI Taxonomy" id="363190"/>
    <lineage>
        <taxon>Eukaryota</taxon>
        <taxon>Metazoa</taxon>
        <taxon>Chordata</taxon>
        <taxon>Craniata</taxon>
        <taxon>Vertebrata</taxon>
        <taxon>Euteleostomi</taxon>
        <taxon>Actinopterygii</taxon>
        <taxon>Neopterygii</taxon>
        <taxon>Teleostei</taxon>
        <taxon>Clupei</taxon>
        <taxon>Clupeiformes</taxon>
        <taxon>Clupeoidei</taxon>
        <taxon>Engraulidae</taxon>
        <taxon>Coilinae</taxon>
        <taxon>Coilia</taxon>
    </lineage>
</organism>
<evidence type="ECO:0000256" key="1">
    <source>
        <dbReference type="ARBA" id="ARBA00022741"/>
    </source>
</evidence>
<dbReference type="EMBL" id="JBHFQA010000022">
    <property type="protein sequence ID" value="KAL2079073.1"/>
    <property type="molecule type" value="Genomic_DNA"/>
</dbReference>
<dbReference type="AlphaFoldDB" id="A0ABD1IVS7"/>
<feature type="compositionally biased region" description="Basic and acidic residues" evidence="4">
    <location>
        <begin position="689"/>
        <end position="705"/>
    </location>
</feature>
<evidence type="ECO:0000256" key="4">
    <source>
        <dbReference type="SAM" id="MobiDB-lite"/>
    </source>
</evidence>
<dbReference type="PANTHER" id="PTHR11353">
    <property type="entry name" value="CHAPERONIN"/>
    <property type="match status" value="1"/>
</dbReference>
<dbReference type="GO" id="GO:0005524">
    <property type="term" value="F:ATP binding"/>
    <property type="evidence" value="ECO:0007669"/>
    <property type="project" value="UniProtKB-KW"/>
</dbReference>
<keyword evidence="6" id="KW-1185">Reference proteome</keyword>
<feature type="compositionally biased region" description="Acidic residues" evidence="4">
    <location>
        <begin position="654"/>
        <end position="665"/>
    </location>
</feature>
<evidence type="ECO:0000256" key="2">
    <source>
        <dbReference type="ARBA" id="ARBA00022840"/>
    </source>
</evidence>
<feature type="region of interest" description="Disordered" evidence="4">
    <location>
        <begin position="630"/>
        <end position="666"/>
    </location>
</feature>
<comment type="caution">
    <text evidence="5">The sequence shown here is derived from an EMBL/GenBank/DDBJ whole genome shotgun (WGS) entry which is preliminary data.</text>
</comment>
<keyword evidence="1" id="KW-0547">Nucleotide-binding</keyword>
<dbReference type="Gene3D" id="1.10.560.10">
    <property type="entry name" value="GroEL-like equatorial domain"/>
    <property type="match status" value="2"/>
</dbReference>
<dbReference type="Pfam" id="PF00118">
    <property type="entry name" value="Cpn60_TCP1"/>
    <property type="match status" value="2"/>
</dbReference>
<sequence>MLVPRYPPEPCMPRILPLFWGDLRRKNPPKLQTDACLDVARRLRPCFGPRGLPKHLTFRFLHGLSEPPVIAPDTTAVLTHMSLDDPAAHALASAAISQAREVGDGAVLVLLLGASLLEQAQALLDLGLTMREVEDGYRLACGRALEVLDGGELCWSALGNPRDELEVAGFLRVLLSTRVPEMVDMLAEALLRSEMVRQCCVQSWISKEGLLTFDPVCVQVIKNITEGPPRQISEMQRCPQEDNDEDSDREKVDENTEDMSTTGQQLQEKKIEESKEKEEKSAAKEEDREEGGLADKEDYRPRRDCESDAPGLHEEAAEINERELQLIDEFLCNYIGLRPADRRPSLPSVSDSPVGPVYHEMEPDNDWEILSLAVDEIRLGGDEGADGGLGRWQEYMQEEHRARGDQQGQERRRSTTRAGGGLLRRSKAACKRLFRGLIRLGKKYLAPRSKGAEVRRQGRVRKLHRPMGKLHGPSRGPRVAREKHPVSVHEARQEPQLAKPIQANIVCQDSYEQCNQSVTITLHSTDPELLDSCEAAVRACLRLYACAQSDPRLVPGAGVAEATLSARLCAYGLSLPGLEQMAVHGFAQALQAPVRALGENRGTPADMAVIQLCEALRHLQRRRLGEGDRAGCSNLGYQQRQGEGGGVRRRDVGALEEEEEEEEGAVLEPLVCKSSALKKATTAVLSILSDHRSNGPGERGAETERAQFSPAQEPGRQHPPQPTAINR</sequence>
<dbReference type="InterPro" id="IPR002423">
    <property type="entry name" value="Cpn60/GroEL/TCP-1"/>
</dbReference>
<keyword evidence="3" id="KW-0143">Chaperone</keyword>
<gene>
    <name evidence="5" type="ORF">ACEWY4_024817</name>
</gene>
<feature type="region of interest" description="Disordered" evidence="4">
    <location>
        <begin position="228"/>
        <end position="310"/>
    </location>
</feature>
<protein>
    <submittedName>
        <fullName evidence="5">Uncharacterized protein</fullName>
    </submittedName>
</protein>
<dbReference type="SUPFAM" id="SSF48592">
    <property type="entry name" value="GroEL equatorial domain-like"/>
    <property type="match status" value="1"/>
</dbReference>
<accession>A0ABD1IVS7</accession>
<evidence type="ECO:0000256" key="3">
    <source>
        <dbReference type="ARBA" id="ARBA00023186"/>
    </source>
</evidence>
<evidence type="ECO:0000313" key="5">
    <source>
        <dbReference type="EMBL" id="KAL2079073.1"/>
    </source>
</evidence>
<feature type="region of interest" description="Disordered" evidence="4">
    <location>
        <begin position="688"/>
        <end position="727"/>
    </location>
</feature>
<feature type="compositionally biased region" description="Basic and acidic residues" evidence="4">
    <location>
        <begin position="267"/>
        <end position="310"/>
    </location>
</feature>
<keyword evidence="2" id="KW-0067">ATP-binding</keyword>
<reference evidence="5 6" key="1">
    <citation type="submission" date="2024-09" db="EMBL/GenBank/DDBJ databases">
        <title>A chromosome-level genome assembly of Gray's grenadier anchovy, Coilia grayii.</title>
        <authorList>
            <person name="Fu Z."/>
        </authorList>
    </citation>
    <scope>NUCLEOTIDE SEQUENCE [LARGE SCALE GENOMIC DNA]</scope>
    <source>
        <strain evidence="5">G4</strain>
        <tissue evidence="5">Muscle</tissue>
    </source>
</reference>
<dbReference type="Gene3D" id="3.30.260.10">
    <property type="entry name" value="TCP-1-like chaperonin intermediate domain"/>
    <property type="match status" value="1"/>
</dbReference>
<proteinExistence type="predicted"/>
<dbReference type="InterPro" id="IPR027413">
    <property type="entry name" value="GROEL-like_equatorial_sf"/>
</dbReference>
<dbReference type="InterPro" id="IPR027410">
    <property type="entry name" value="TCP-1-like_intermed_sf"/>
</dbReference>
<feature type="compositionally biased region" description="Basic and acidic residues" evidence="4">
    <location>
        <begin position="398"/>
        <end position="413"/>
    </location>
</feature>